<evidence type="ECO:0000256" key="13">
    <source>
        <dbReference type="PIRSR" id="PIRSR016308-3"/>
    </source>
</evidence>
<dbReference type="Pfam" id="PF02148">
    <property type="entry name" value="zf-UBP"/>
    <property type="match status" value="1"/>
</dbReference>
<comment type="catalytic activity">
    <reaction evidence="1 11 15">
        <text>Thiol-dependent hydrolysis of ester, thioester, amide, peptide and isopeptide bonds formed by the C-terminal Gly of ubiquitin (a 76-residue protein attached to proteins as an intracellular targeting signal).</text>
        <dbReference type="EC" id="3.4.19.12"/>
    </reaction>
</comment>
<feature type="domain" description="UBA" evidence="17">
    <location>
        <begin position="680"/>
        <end position="720"/>
    </location>
</feature>
<dbReference type="GO" id="GO:0005829">
    <property type="term" value="C:cytosol"/>
    <property type="evidence" value="ECO:0007669"/>
    <property type="project" value="TreeGrafter"/>
</dbReference>
<dbReference type="Gene3D" id="3.30.40.10">
    <property type="entry name" value="Zinc/RING finger domain, C3HC4 (zinc finger)"/>
    <property type="match status" value="2"/>
</dbReference>
<proteinExistence type="inferred from homology"/>
<dbReference type="FunFam" id="1.10.8.10:FF:000103">
    <property type="entry name" value="Ubiquitin carboxyl-terminal hydrolase"/>
    <property type="match status" value="1"/>
</dbReference>
<evidence type="ECO:0000256" key="10">
    <source>
        <dbReference type="ARBA" id="ARBA00022833"/>
    </source>
</evidence>
<name>A0A0C3FF83_PILCF</name>
<dbReference type="Pfam" id="PF17807">
    <property type="entry name" value="zf-UBP_var"/>
    <property type="match status" value="1"/>
</dbReference>
<evidence type="ECO:0000256" key="11">
    <source>
        <dbReference type="PIRNR" id="PIRNR016308"/>
    </source>
</evidence>
<feature type="active site" description="Proton acceptor" evidence="12">
    <location>
        <position position="766"/>
    </location>
</feature>
<dbReference type="InParanoid" id="A0A0C3FF83"/>
<dbReference type="FunCoup" id="A0A0C3FF83">
    <property type="interactions" value="669"/>
</dbReference>
<comment type="similarity">
    <text evidence="2 11 15">Belongs to the peptidase C19 family.</text>
</comment>
<dbReference type="Pfam" id="PF00627">
    <property type="entry name" value="UBA"/>
    <property type="match status" value="2"/>
</dbReference>
<evidence type="ECO:0000256" key="4">
    <source>
        <dbReference type="ARBA" id="ARBA00022723"/>
    </source>
</evidence>
<feature type="domain" description="USP" evidence="18">
    <location>
        <begin position="316"/>
        <end position="808"/>
    </location>
</feature>
<evidence type="ECO:0000256" key="16">
    <source>
        <dbReference type="SAM" id="MobiDB-lite"/>
    </source>
</evidence>
<evidence type="ECO:0000259" key="19">
    <source>
        <dbReference type="PROSITE" id="PS50271"/>
    </source>
</evidence>
<dbReference type="GO" id="GO:0016579">
    <property type="term" value="P:protein deubiquitination"/>
    <property type="evidence" value="ECO:0007669"/>
    <property type="project" value="InterPro"/>
</dbReference>
<evidence type="ECO:0000259" key="17">
    <source>
        <dbReference type="PROSITE" id="PS50030"/>
    </source>
</evidence>
<evidence type="ECO:0000313" key="20">
    <source>
        <dbReference type="EMBL" id="KIM78626.1"/>
    </source>
</evidence>
<dbReference type="PANTHER" id="PTHR24006:SF664">
    <property type="entry name" value="UBIQUITIN CARBOXYL-TERMINAL HYDROLASE"/>
    <property type="match status" value="1"/>
</dbReference>
<feature type="binding site" evidence="13">
    <location>
        <position position="189"/>
    </location>
    <ligand>
        <name>Zn(2+)</name>
        <dbReference type="ChEBI" id="CHEBI:29105"/>
    </ligand>
</feature>
<feature type="binding site" evidence="13">
    <location>
        <position position="209"/>
    </location>
    <ligand>
        <name>Zn(2+)</name>
        <dbReference type="ChEBI" id="CHEBI:29105"/>
    </ligand>
</feature>
<dbReference type="GO" id="GO:0008270">
    <property type="term" value="F:zinc ion binding"/>
    <property type="evidence" value="ECO:0007669"/>
    <property type="project" value="UniProtKB-UniRule"/>
</dbReference>
<dbReference type="SUPFAM" id="SSF57850">
    <property type="entry name" value="RING/U-box"/>
    <property type="match status" value="2"/>
</dbReference>
<keyword evidence="10 11" id="KW-0862">Zinc</keyword>
<dbReference type="Proteomes" id="UP000054166">
    <property type="component" value="Unassembled WGS sequence"/>
</dbReference>
<evidence type="ECO:0000256" key="7">
    <source>
        <dbReference type="ARBA" id="ARBA00022786"/>
    </source>
</evidence>
<evidence type="ECO:0000256" key="3">
    <source>
        <dbReference type="ARBA" id="ARBA00022670"/>
    </source>
</evidence>
<dbReference type="GO" id="GO:0004843">
    <property type="term" value="F:cysteine-type deubiquitinase activity"/>
    <property type="evidence" value="ECO:0007669"/>
    <property type="project" value="UniProtKB-UniRule"/>
</dbReference>
<dbReference type="SMART" id="SM00290">
    <property type="entry name" value="ZnF_UBP"/>
    <property type="match status" value="2"/>
</dbReference>
<protein>
    <recommendedName>
        <fullName evidence="11 15">Ubiquitin carboxyl-terminal hydrolase</fullName>
        <ecNumber evidence="11 15">3.4.19.12</ecNumber>
    </recommendedName>
</protein>
<keyword evidence="21" id="KW-1185">Reference proteome</keyword>
<dbReference type="Gene3D" id="3.90.70.10">
    <property type="entry name" value="Cysteine proteinases"/>
    <property type="match status" value="1"/>
</dbReference>
<dbReference type="CDD" id="cd14385">
    <property type="entry name" value="UBA1_spUBP14_like"/>
    <property type="match status" value="1"/>
</dbReference>
<dbReference type="SUPFAM" id="SSF54001">
    <property type="entry name" value="Cysteine proteinases"/>
    <property type="match status" value="1"/>
</dbReference>
<feature type="region of interest" description="Disordered" evidence="16">
    <location>
        <begin position="720"/>
        <end position="742"/>
    </location>
</feature>
<sequence length="808" mass="88334">MSTTTCLHLADLARLQPPKLSQSVHREECTQCFDNQDDPAGIDVCLICFNGSCLDKDRHHSSTHHHKSGHVFALNIKRKPKPSSQRVEDEQPPAKMTKLAITEDHEEDKYDHSTVLKCWKCDPEKGAELPGFSTDPEIRKLVDSVMNSLSSARQSEVKAWEEEFLPCEHTFTLQQLSTGHIPASGLAHCAKCDLTGNLWLCLTCGSLGCGRQQFGGIGGNGHGLHHFEETGHPVNVKLGTITPEGGADIYCYACNDSKLDPELAAHLSTFGINVQTQQKTEKSMTELQIEHNLKFDFSLTGEDGKALEPVFGPGRTGLSNLGNSCYVASVMQTLFSLPAFQKRYHPNDRPSASSHWTSCNASLPADCVDCQMFKLADGLLSGRYSHPASHIPQHPTDPLMHDSPTSVFQEGIKPTGFKALIGKGHEEFSTMRQQDSEEFLSHLLTVLRRYSHSHPSSNPASAPEPTEIFAFGMEQRLQCGECKGVRYRTDGMDVVSVPVPAKEKGKDAEGKVEWEQVKLEECLDGLTGAEALEYACPNCKKNVIAIKQSKFATFPEVLVLHAKKFQLVNWVPTKLDIPIILPPSDQLVLDSYLSQGLRSNETELPSDSESATPGLPQFNEAAMAQLEGMGFPTVRCQKALLATGNSDAEAAMEWLFGHMEDPDIDDPIQVTAGGGTSGPEPSQEQIAMLADMGFSPAQARKALRETGGDAERAVEWLFSHPDDTGESTAPPSSGPPAKPAGSSSLPAKYILKAFISHKGPSVHSGHYVAHIRVGDAWILFNDEKVVKADEESVKELKTLAYLYIFEKA</sequence>
<keyword evidence="8 11" id="KW-0378">Hydrolase</keyword>
<dbReference type="CDD" id="cd14386">
    <property type="entry name" value="UBA2_UBP5"/>
    <property type="match status" value="1"/>
</dbReference>
<dbReference type="InterPro" id="IPR018200">
    <property type="entry name" value="USP_CS"/>
</dbReference>
<feature type="binding site" evidence="13">
    <location>
        <position position="192"/>
    </location>
    <ligand>
        <name>Zn(2+)</name>
        <dbReference type="ChEBI" id="CHEBI:29105"/>
    </ligand>
</feature>
<dbReference type="EC" id="3.4.19.12" evidence="11 15"/>
<dbReference type="InterPro" id="IPR041432">
    <property type="entry name" value="UBP13_Znf-UBP_var"/>
</dbReference>
<evidence type="ECO:0000256" key="1">
    <source>
        <dbReference type="ARBA" id="ARBA00000707"/>
    </source>
</evidence>
<dbReference type="PROSITE" id="PS00973">
    <property type="entry name" value="USP_2"/>
    <property type="match status" value="1"/>
</dbReference>
<feature type="active site" description="Nucleophile" evidence="12">
    <location>
        <position position="325"/>
    </location>
</feature>
<dbReference type="FunFam" id="3.30.40.10:FF:000396">
    <property type="entry name" value="Ubiquitin carboxyl-terminal hydrolase"/>
    <property type="match status" value="1"/>
</dbReference>
<dbReference type="AlphaFoldDB" id="A0A0C3FF83"/>
<dbReference type="SMART" id="SM00165">
    <property type="entry name" value="UBA"/>
    <property type="match status" value="2"/>
</dbReference>
<dbReference type="Gene3D" id="1.10.8.10">
    <property type="entry name" value="DNA helicase RuvA subunit, C-terminal domain"/>
    <property type="match status" value="2"/>
</dbReference>
<evidence type="ECO:0000256" key="12">
    <source>
        <dbReference type="PIRSR" id="PIRSR016308-1"/>
    </source>
</evidence>
<dbReference type="STRING" id="765440.A0A0C3FF83"/>
<dbReference type="InterPro" id="IPR009060">
    <property type="entry name" value="UBA-like_sf"/>
</dbReference>
<dbReference type="GO" id="GO:0006508">
    <property type="term" value="P:proteolysis"/>
    <property type="evidence" value="ECO:0007669"/>
    <property type="project" value="UniProtKB-KW"/>
</dbReference>
<feature type="domain" description="UBA" evidence="17">
    <location>
        <begin position="617"/>
        <end position="658"/>
    </location>
</feature>
<keyword evidence="5" id="KW-0677">Repeat</keyword>
<dbReference type="InterPro" id="IPR001607">
    <property type="entry name" value="Znf_UBP"/>
</dbReference>
<dbReference type="InterPro" id="IPR038765">
    <property type="entry name" value="Papain-like_cys_pep_sf"/>
</dbReference>
<dbReference type="PIRSF" id="PIRSF016308">
    <property type="entry name" value="UBP"/>
    <property type="match status" value="1"/>
</dbReference>
<evidence type="ECO:0000259" key="18">
    <source>
        <dbReference type="PROSITE" id="PS50235"/>
    </source>
</evidence>
<dbReference type="SUPFAM" id="SSF46934">
    <property type="entry name" value="UBA-like"/>
    <property type="match status" value="1"/>
</dbReference>
<feature type="region of interest" description="Disordered" evidence="16">
    <location>
        <begin position="64"/>
        <end position="94"/>
    </location>
</feature>
<evidence type="ECO:0000256" key="14">
    <source>
        <dbReference type="PROSITE-ProRule" id="PRU00502"/>
    </source>
</evidence>
<dbReference type="PROSITE" id="PS50030">
    <property type="entry name" value="UBA"/>
    <property type="match status" value="2"/>
</dbReference>
<dbReference type="Pfam" id="PF00443">
    <property type="entry name" value="UCH"/>
    <property type="match status" value="1"/>
</dbReference>
<dbReference type="FunFam" id="1.10.8.10:FF:000086">
    <property type="entry name" value="Ubiquitin carboxyl-terminal hydrolase"/>
    <property type="match status" value="1"/>
</dbReference>
<feature type="binding site" evidence="13">
    <location>
        <position position="222"/>
    </location>
    <ligand>
        <name>Zn(2+)</name>
        <dbReference type="ChEBI" id="CHEBI:29105"/>
    </ligand>
</feature>
<evidence type="ECO:0000256" key="15">
    <source>
        <dbReference type="RuleBase" id="RU366025"/>
    </source>
</evidence>
<dbReference type="PROSITE" id="PS50235">
    <property type="entry name" value="USP_3"/>
    <property type="match status" value="1"/>
</dbReference>
<evidence type="ECO:0000256" key="9">
    <source>
        <dbReference type="ARBA" id="ARBA00022807"/>
    </source>
</evidence>
<dbReference type="OrthoDB" id="361536at2759"/>
<reference evidence="20 21" key="1">
    <citation type="submission" date="2014-04" db="EMBL/GenBank/DDBJ databases">
        <authorList>
            <consortium name="DOE Joint Genome Institute"/>
            <person name="Kuo A."/>
            <person name="Tarkka M."/>
            <person name="Buscot F."/>
            <person name="Kohler A."/>
            <person name="Nagy L.G."/>
            <person name="Floudas D."/>
            <person name="Copeland A."/>
            <person name="Barry K.W."/>
            <person name="Cichocki N."/>
            <person name="Veneault-Fourrey C."/>
            <person name="LaButti K."/>
            <person name="Lindquist E.A."/>
            <person name="Lipzen A."/>
            <person name="Lundell T."/>
            <person name="Morin E."/>
            <person name="Murat C."/>
            <person name="Sun H."/>
            <person name="Tunlid A."/>
            <person name="Henrissat B."/>
            <person name="Grigoriev I.V."/>
            <person name="Hibbett D.S."/>
            <person name="Martin F."/>
            <person name="Nordberg H.P."/>
            <person name="Cantor M.N."/>
            <person name="Hua S.X."/>
        </authorList>
    </citation>
    <scope>NUCLEOTIDE SEQUENCE [LARGE SCALE GENOMIC DNA]</scope>
    <source>
        <strain evidence="20 21">F 1598</strain>
    </source>
</reference>
<keyword evidence="7 11" id="KW-0833">Ubl conjugation pathway</keyword>
<evidence type="ECO:0000256" key="5">
    <source>
        <dbReference type="ARBA" id="ARBA00022737"/>
    </source>
</evidence>
<dbReference type="PROSITE" id="PS50271">
    <property type="entry name" value="ZF_UBP"/>
    <property type="match status" value="1"/>
</dbReference>
<evidence type="ECO:0000256" key="6">
    <source>
        <dbReference type="ARBA" id="ARBA00022771"/>
    </source>
</evidence>
<keyword evidence="3 11" id="KW-0645">Protease</keyword>
<reference evidence="21" key="2">
    <citation type="submission" date="2015-01" db="EMBL/GenBank/DDBJ databases">
        <title>Evolutionary Origins and Diversification of the Mycorrhizal Mutualists.</title>
        <authorList>
            <consortium name="DOE Joint Genome Institute"/>
            <consortium name="Mycorrhizal Genomics Consortium"/>
            <person name="Kohler A."/>
            <person name="Kuo A."/>
            <person name="Nagy L.G."/>
            <person name="Floudas D."/>
            <person name="Copeland A."/>
            <person name="Barry K.W."/>
            <person name="Cichocki N."/>
            <person name="Veneault-Fourrey C."/>
            <person name="LaButti K."/>
            <person name="Lindquist E.A."/>
            <person name="Lipzen A."/>
            <person name="Lundell T."/>
            <person name="Morin E."/>
            <person name="Murat C."/>
            <person name="Riley R."/>
            <person name="Ohm R."/>
            <person name="Sun H."/>
            <person name="Tunlid A."/>
            <person name="Henrissat B."/>
            <person name="Grigoriev I.V."/>
            <person name="Hibbett D.S."/>
            <person name="Martin F."/>
        </authorList>
    </citation>
    <scope>NUCLEOTIDE SEQUENCE [LARGE SCALE GENOMIC DNA]</scope>
    <source>
        <strain evidence="21">F 1598</strain>
    </source>
</reference>
<keyword evidence="4 11" id="KW-0479">Metal-binding</keyword>
<dbReference type="FunFam" id="3.30.40.10:FF:000587">
    <property type="entry name" value="Ubiquitin carboxyl-terminal hydrolase"/>
    <property type="match status" value="1"/>
</dbReference>
<dbReference type="EMBL" id="KN833015">
    <property type="protein sequence ID" value="KIM78626.1"/>
    <property type="molecule type" value="Genomic_DNA"/>
</dbReference>
<keyword evidence="9 11" id="KW-0788">Thiol protease</keyword>
<evidence type="ECO:0000256" key="8">
    <source>
        <dbReference type="ARBA" id="ARBA00022801"/>
    </source>
</evidence>
<dbReference type="InterPro" id="IPR016652">
    <property type="entry name" value="Ubiquitinyl_hydrolase"/>
</dbReference>
<dbReference type="InterPro" id="IPR015940">
    <property type="entry name" value="UBA"/>
</dbReference>
<dbReference type="GO" id="GO:0005634">
    <property type="term" value="C:nucleus"/>
    <property type="evidence" value="ECO:0007669"/>
    <property type="project" value="TreeGrafter"/>
</dbReference>
<accession>A0A0C3FF83</accession>
<dbReference type="PANTHER" id="PTHR24006">
    <property type="entry name" value="UBIQUITIN CARBOXYL-TERMINAL HYDROLASE"/>
    <property type="match status" value="1"/>
</dbReference>
<dbReference type="InterPro" id="IPR001394">
    <property type="entry name" value="Peptidase_C19_UCH"/>
</dbReference>
<feature type="domain" description="UBP-type" evidence="19">
    <location>
        <begin position="165"/>
        <end position="274"/>
    </location>
</feature>
<dbReference type="PROSITE" id="PS00972">
    <property type="entry name" value="USP_1"/>
    <property type="match status" value="1"/>
</dbReference>
<dbReference type="CDD" id="cd02658">
    <property type="entry name" value="Peptidase_C19B"/>
    <property type="match status" value="1"/>
</dbReference>
<dbReference type="InterPro" id="IPR028889">
    <property type="entry name" value="USP"/>
</dbReference>
<dbReference type="HOGENOM" id="CLU_009884_1_0_1"/>
<organism evidence="20 21">
    <name type="scientific">Piloderma croceum (strain F 1598)</name>
    <dbReference type="NCBI Taxonomy" id="765440"/>
    <lineage>
        <taxon>Eukaryota</taxon>
        <taxon>Fungi</taxon>
        <taxon>Dikarya</taxon>
        <taxon>Basidiomycota</taxon>
        <taxon>Agaricomycotina</taxon>
        <taxon>Agaricomycetes</taxon>
        <taxon>Agaricomycetidae</taxon>
        <taxon>Atheliales</taxon>
        <taxon>Atheliaceae</taxon>
        <taxon>Piloderma</taxon>
    </lineage>
</organism>
<dbReference type="InterPro" id="IPR013083">
    <property type="entry name" value="Znf_RING/FYVE/PHD"/>
</dbReference>
<evidence type="ECO:0000256" key="2">
    <source>
        <dbReference type="ARBA" id="ARBA00009085"/>
    </source>
</evidence>
<keyword evidence="6 14" id="KW-0863">Zinc-finger</keyword>
<dbReference type="InterPro" id="IPR050164">
    <property type="entry name" value="Peptidase_C19"/>
</dbReference>
<gene>
    <name evidence="20" type="ORF">PILCRDRAFT_824261</name>
</gene>
<evidence type="ECO:0000313" key="21">
    <source>
        <dbReference type="Proteomes" id="UP000054166"/>
    </source>
</evidence>